<dbReference type="GO" id="GO:0046718">
    <property type="term" value="P:symbiont entry into host cell"/>
    <property type="evidence" value="ECO:0007669"/>
    <property type="project" value="UniProtKB-KW"/>
</dbReference>
<organism evidence="10 11">
    <name type="scientific">Vibrio phage PVP-XSN</name>
    <dbReference type="NCBI Taxonomy" id="3056214"/>
    <lineage>
        <taxon>Viruses</taxon>
        <taxon>Duplodnaviria</taxon>
        <taxon>Heunggongvirae</taxon>
        <taxon>Uroviricota</taxon>
        <taxon>Caudoviricetes</taxon>
    </lineage>
</organism>
<evidence type="ECO:0000256" key="6">
    <source>
        <dbReference type="ARBA" id="ARBA00023172"/>
    </source>
</evidence>
<dbReference type="Gene3D" id="1.10.150.130">
    <property type="match status" value="1"/>
</dbReference>
<evidence type="ECO:0000256" key="8">
    <source>
        <dbReference type="ARBA" id="ARBA00023296"/>
    </source>
</evidence>
<evidence type="ECO:0000313" key="10">
    <source>
        <dbReference type="EMBL" id="WJZ69957.1"/>
    </source>
</evidence>
<dbReference type="InterPro" id="IPR050808">
    <property type="entry name" value="Phage_Integrase"/>
</dbReference>
<dbReference type="GO" id="GO:0003677">
    <property type="term" value="F:DNA binding"/>
    <property type="evidence" value="ECO:0007669"/>
    <property type="project" value="UniProtKB-KW"/>
</dbReference>
<dbReference type="GO" id="GO:0006310">
    <property type="term" value="P:DNA recombination"/>
    <property type="evidence" value="ECO:0007669"/>
    <property type="project" value="UniProtKB-KW"/>
</dbReference>
<evidence type="ECO:0000259" key="9">
    <source>
        <dbReference type="PROSITE" id="PS51898"/>
    </source>
</evidence>
<keyword evidence="4" id="KW-0229">DNA integration</keyword>
<dbReference type="CDD" id="cd00801">
    <property type="entry name" value="INT_P4_C"/>
    <property type="match status" value="1"/>
</dbReference>
<accession>A0AAX3Y698</accession>
<evidence type="ECO:0000313" key="11">
    <source>
        <dbReference type="Proteomes" id="UP001431754"/>
    </source>
</evidence>
<dbReference type="GO" id="GO:0044826">
    <property type="term" value="P:viral genome integration into host DNA"/>
    <property type="evidence" value="ECO:0007669"/>
    <property type="project" value="UniProtKB-KW"/>
</dbReference>
<dbReference type="GO" id="GO:0075713">
    <property type="term" value="P:establishment of integrated proviral latency"/>
    <property type="evidence" value="ECO:0007669"/>
    <property type="project" value="UniProtKB-KW"/>
</dbReference>
<dbReference type="PANTHER" id="PTHR30629">
    <property type="entry name" value="PROPHAGE INTEGRASE"/>
    <property type="match status" value="1"/>
</dbReference>
<dbReference type="EMBL" id="OQ851295">
    <property type="protein sequence ID" value="WJZ69957.1"/>
    <property type="molecule type" value="Genomic_DNA"/>
</dbReference>
<proteinExistence type="inferred from homology"/>
<dbReference type="InterPro" id="IPR013762">
    <property type="entry name" value="Integrase-like_cat_sf"/>
</dbReference>
<keyword evidence="8" id="KW-1160">Virus entry into host cell</keyword>
<dbReference type="PROSITE" id="PS51898">
    <property type="entry name" value="TYR_RECOMBINASE"/>
    <property type="match status" value="1"/>
</dbReference>
<feature type="domain" description="Tyr recombinase" evidence="9">
    <location>
        <begin position="205"/>
        <end position="381"/>
    </location>
</feature>
<dbReference type="PANTHER" id="PTHR30629:SF6">
    <property type="entry name" value="PROPHAGE INTEGRASE INTA-RELATED"/>
    <property type="match status" value="1"/>
</dbReference>
<comment type="similarity">
    <text evidence="1">Belongs to the 'phage' integrase family.</text>
</comment>
<dbReference type="GO" id="GO:0015074">
    <property type="term" value="P:DNA integration"/>
    <property type="evidence" value="ECO:0007669"/>
    <property type="project" value="UniProtKB-KW"/>
</dbReference>
<protein>
    <recommendedName>
        <fullName evidence="2">Integrase</fullName>
    </recommendedName>
</protein>
<evidence type="ECO:0000256" key="3">
    <source>
        <dbReference type="ARBA" id="ARBA00022679"/>
    </source>
</evidence>
<name>A0AAX3Y698_9CAUD</name>
<evidence type="ECO:0000256" key="1">
    <source>
        <dbReference type="ARBA" id="ARBA00008857"/>
    </source>
</evidence>
<evidence type="ECO:0000256" key="2">
    <source>
        <dbReference type="ARBA" id="ARBA00016082"/>
    </source>
</evidence>
<reference evidence="10" key="1">
    <citation type="submission" date="2023-04" db="EMBL/GenBank/DDBJ databases">
        <title>Virulent bacteriophage PVP-XSN from an Vibrio parahaemolyticus isolate: Characterization and complete genome sequence.</title>
        <authorList>
            <person name="Qi T."/>
            <person name="Lyu S."/>
            <person name="Liu L."/>
            <person name="Guo Q."/>
            <person name="Shen W."/>
            <person name="Han M."/>
            <person name="Xiong F."/>
            <person name="Lou B."/>
            <person name="Xu H."/>
        </authorList>
    </citation>
    <scope>NUCLEOTIDE SEQUENCE</scope>
</reference>
<evidence type="ECO:0000256" key="7">
    <source>
        <dbReference type="ARBA" id="ARBA00023195"/>
    </source>
</evidence>
<keyword evidence="5" id="KW-0238">DNA-binding</keyword>
<evidence type="ECO:0000256" key="5">
    <source>
        <dbReference type="ARBA" id="ARBA00023125"/>
    </source>
</evidence>
<dbReference type="InterPro" id="IPR010998">
    <property type="entry name" value="Integrase_recombinase_N"/>
</dbReference>
<sequence length="399" mass="45921">MHSITAKITESVIERNRDKQITQITDTKNPVRFRYRSDRSKGSWFVVLNSGGKSIWRKVGNYPAIQPKALFKNLPEIMIAFGIDKNSSKVAVGTLETVNDVVKWYRDRAIKNRELSKQRKATIKCCTKHLVGNIGELDIESLSPDVIDDELIQSLVVEGFSKAYTRQIYDLLRLAFKKAHEVKKITFNPTAGISFSSFISGQIKPKPGKLHKHLLPVLFDQLKMSEAEKQTLAVLMLLHGTRIGETKLIRWDHIDWGDRVLILPAENTKTFELHHIPLTDTAVAILKRYRAAQEYEGYKGVYLFPNGRGRNISDSKASEYIRDISGQEWSAHDLRKLARSIWADLDIDYFVSERLLNHKMKNLDQTYIHTHTENRKRMALDKYHAWLRKVGLGKILQDI</sequence>
<keyword evidence="6" id="KW-0233">DNA recombination</keyword>
<dbReference type="Proteomes" id="UP001431754">
    <property type="component" value="Segment"/>
</dbReference>
<dbReference type="SUPFAM" id="SSF56349">
    <property type="entry name" value="DNA breaking-rejoining enzymes"/>
    <property type="match status" value="1"/>
</dbReference>
<dbReference type="InterPro" id="IPR002104">
    <property type="entry name" value="Integrase_catalytic"/>
</dbReference>
<keyword evidence="7" id="KW-1179">Viral genome integration</keyword>
<evidence type="ECO:0000256" key="4">
    <source>
        <dbReference type="ARBA" id="ARBA00022908"/>
    </source>
</evidence>
<dbReference type="Gene3D" id="1.10.443.10">
    <property type="entry name" value="Intergrase catalytic core"/>
    <property type="match status" value="1"/>
</dbReference>
<dbReference type="InterPro" id="IPR011010">
    <property type="entry name" value="DNA_brk_join_enz"/>
</dbReference>
<dbReference type="GO" id="GO:0016740">
    <property type="term" value="F:transferase activity"/>
    <property type="evidence" value="ECO:0007669"/>
    <property type="project" value="UniProtKB-KW"/>
</dbReference>
<gene>
    <name evidence="10" type="ORF">PVP_XSN000044</name>
</gene>
<keyword evidence="3" id="KW-0808">Transferase</keyword>
<dbReference type="Pfam" id="PF00589">
    <property type="entry name" value="Phage_integrase"/>
    <property type="match status" value="1"/>
</dbReference>